<dbReference type="PANTHER" id="PTHR42715">
    <property type="entry name" value="BETA-GLUCOSIDASE"/>
    <property type="match status" value="1"/>
</dbReference>
<evidence type="ECO:0000256" key="1">
    <source>
        <dbReference type="ARBA" id="ARBA00000448"/>
    </source>
</evidence>
<evidence type="ECO:0000256" key="3">
    <source>
        <dbReference type="ARBA" id="ARBA00005336"/>
    </source>
</evidence>
<reference evidence="11 12" key="1">
    <citation type="journal article" date="2016" name="Nat. Commun.">
        <title>Ectomycorrhizal ecology is imprinted in the genome of the dominant symbiotic fungus Cenococcum geophilum.</title>
        <authorList>
            <consortium name="DOE Joint Genome Institute"/>
            <person name="Peter M."/>
            <person name="Kohler A."/>
            <person name="Ohm R.A."/>
            <person name="Kuo A."/>
            <person name="Krutzmann J."/>
            <person name="Morin E."/>
            <person name="Arend M."/>
            <person name="Barry K.W."/>
            <person name="Binder M."/>
            <person name="Choi C."/>
            <person name="Clum A."/>
            <person name="Copeland A."/>
            <person name="Grisel N."/>
            <person name="Haridas S."/>
            <person name="Kipfer T."/>
            <person name="LaButti K."/>
            <person name="Lindquist E."/>
            <person name="Lipzen A."/>
            <person name="Maire R."/>
            <person name="Meier B."/>
            <person name="Mihaltcheva S."/>
            <person name="Molinier V."/>
            <person name="Murat C."/>
            <person name="Poggeler S."/>
            <person name="Quandt C.A."/>
            <person name="Sperisen C."/>
            <person name="Tritt A."/>
            <person name="Tisserant E."/>
            <person name="Crous P.W."/>
            <person name="Henrissat B."/>
            <person name="Nehls U."/>
            <person name="Egli S."/>
            <person name="Spatafora J.W."/>
            <person name="Grigoriev I.V."/>
            <person name="Martin F.M."/>
        </authorList>
    </citation>
    <scope>NUCLEOTIDE SEQUENCE [LARGE SCALE GENOMIC DNA]</scope>
    <source>
        <strain evidence="11 12">CBS 459.81</strain>
    </source>
</reference>
<evidence type="ECO:0000256" key="4">
    <source>
        <dbReference type="ARBA" id="ARBA00012744"/>
    </source>
</evidence>
<comment type="similarity">
    <text evidence="3">Belongs to the glycosyl hydrolase 3 family.</text>
</comment>
<dbReference type="Proteomes" id="UP000250266">
    <property type="component" value="Unassembled WGS sequence"/>
</dbReference>
<organism evidence="11 12">
    <name type="scientific">Lepidopterella palustris CBS 459.81</name>
    <dbReference type="NCBI Taxonomy" id="1314670"/>
    <lineage>
        <taxon>Eukaryota</taxon>
        <taxon>Fungi</taxon>
        <taxon>Dikarya</taxon>
        <taxon>Ascomycota</taxon>
        <taxon>Pezizomycotina</taxon>
        <taxon>Dothideomycetes</taxon>
        <taxon>Pleosporomycetidae</taxon>
        <taxon>Mytilinidiales</taxon>
        <taxon>Argynnaceae</taxon>
        <taxon>Lepidopterella</taxon>
    </lineage>
</organism>
<dbReference type="OrthoDB" id="416222at2759"/>
<keyword evidence="12" id="KW-1185">Reference proteome</keyword>
<evidence type="ECO:0000256" key="9">
    <source>
        <dbReference type="ARBA" id="ARBA00023295"/>
    </source>
</evidence>
<dbReference type="GO" id="GO:0030245">
    <property type="term" value="P:cellulose catabolic process"/>
    <property type="evidence" value="ECO:0007669"/>
    <property type="project" value="UniProtKB-KW"/>
</dbReference>
<evidence type="ECO:0000256" key="2">
    <source>
        <dbReference type="ARBA" id="ARBA00004987"/>
    </source>
</evidence>
<name>A0A8E2E6N6_9PEZI</name>
<dbReference type="Gene3D" id="3.40.50.1700">
    <property type="entry name" value="Glycoside hydrolase family 3 C-terminal domain"/>
    <property type="match status" value="1"/>
</dbReference>
<accession>A0A8E2E6N6</accession>
<keyword evidence="10" id="KW-0624">Polysaccharide degradation</keyword>
<proteinExistence type="inferred from homology"/>
<evidence type="ECO:0000256" key="10">
    <source>
        <dbReference type="ARBA" id="ARBA00023326"/>
    </source>
</evidence>
<dbReference type="EMBL" id="KV745066">
    <property type="protein sequence ID" value="OCK78342.1"/>
    <property type="molecule type" value="Genomic_DNA"/>
</dbReference>
<dbReference type="SUPFAM" id="SSF51445">
    <property type="entry name" value="(Trans)glycosidases"/>
    <property type="match status" value="1"/>
</dbReference>
<gene>
    <name evidence="11" type="ORF">K432DRAFT_302184</name>
</gene>
<keyword evidence="8" id="KW-0119">Carbohydrate metabolism</keyword>
<dbReference type="InterPro" id="IPR036881">
    <property type="entry name" value="Glyco_hydro_3_C_sf"/>
</dbReference>
<comment type="pathway">
    <text evidence="2">Glycan metabolism; cellulose degradation.</text>
</comment>
<protein>
    <recommendedName>
        <fullName evidence="4">beta-glucosidase</fullName>
        <ecNumber evidence="4">3.2.1.21</ecNumber>
    </recommendedName>
</protein>
<evidence type="ECO:0000256" key="7">
    <source>
        <dbReference type="ARBA" id="ARBA00023180"/>
    </source>
</evidence>
<dbReference type="InterPro" id="IPR036962">
    <property type="entry name" value="Glyco_hydro_3_N_sf"/>
</dbReference>
<keyword evidence="7" id="KW-0325">Glycoprotein</keyword>
<dbReference type="AlphaFoldDB" id="A0A8E2E6N6"/>
<dbReference type="EC" id="3.2.1.21" evidence="4"/>
<dbReference type="InterPro" id="IPR050288">
    <property type="entry name" value="Cellulose_deg_GH3"/>
</dbReference>
<dbReference type="PANTHER" id="PTHR42715:SF2">
    <property type="entry name" value="BETA-GLUCOSIDASE F-RELATED"/>
    <property type="match status" value="1"/>
</dbReference>
<comment type="catalytic activity">
    <reaction evidence="1">
        <text>Hydrolysis of terminal, non-reducing beta-D-glucosyl residues with release of beta-D-glucose.</text>
        <dbReference type="EC" id="3.2.1.21"/>
    </reaction>
</comment>
<dbReference type="GO" id="GO:0008422">
    <property type="term" value="F:beta-glucosidase activity"/>
    <property type="evidence" value="ECO:0007669"/>
    <property type="project" value="UniProtKB-EC"/>
</dbReference>
<evidence type="ECO:0000256" key="8">
    <source>
        <dbReference type="ARBA" id="ARBA00023277"/>
    </source>
</evidence>
<dbReference type="Gene3D" id="3.20.20.300">
    <property type="entry name" value="Glycoside hydrolase, family 3, N-terminal domain"/>
    <property type="match status" value="1"/>
</dbReference>
<dbReference type="InterPro" id="IPR017853">
    <property type="entry name" value="GH"/>
</dbReference>
<keyword evidence="6" id="KW-0136">Cellulose degradation</keyword>
<evidence type="ECO:0000313" key="11">
    <source>
        <dbReference type="EMBL" id="OCK78342.1"/>
    </source>
</evidence>
<keyword evidence="5 11" id="KW-0378">Hydrolase</keyword>
<evidence type="ECO:0000313" key="12">
    <source>
        <dbReference type="Proteomes" id="UP000250266"/>
    </source>
</evidence>
<keyword evidence="9" id="KW-0326">Glycosidase</keyword>
<evidence type="ECO:0000256" key="5">
    <source>
        <dbReference type="ARBA" id="ARBA00022801"/>
    </source>
</evidence>
<sequence>MTAIFIMSDWLAQISRVPSALAGLDMSMPGGGVVPLLGDSYWMYELSRAVLNVSVPVGRLNDIATRTLATRQDQCYPCPNFLIYTLDATGPLYLSALFSPSGVVNEFVDVQGKHAATCRDIARDAITMPKNTNGTLPLKTNLTLKIFRTGAQKNPGGINSYSD</sequence>
<evidence type="ECO:0000256" key="6">
    <source>
        <dbReference type="ARBA" id="ARBA00023001"/>
    </source>
</evidence>